<name>A0ABK9NAT9_GLOMM</name>
<evidence type="ECO:0000313" key="1">
    <source>
        <dbReference type="EnsemblMetazoa" id="GMOY010898.P1660"/>
    </source>
</evidence>
<dbReference type="EnsemblMetazoa" id="GMOY010898.R1660">
    <property type="protein sequence ID" value="GMOY010898.P1660"/>
    <property type="gene ID" value="GMOY010898"/>
</dbReference>
<keyword evidence="2" id="KW-1185">Reference proteome</keyword>
<reference evidence="1" key="1">
    <citation type="submission" date="2025-05" db="UniProtKB">
        <authorList>
            <consortium name="EnsemblMetazoa"/>
        </authorList>
    </citation>
    <scope>IDENTIFICATION</scope>
    <source>
        <strain evidence="1">Yale</strain>
    </source>
</reference>
<dbReference type="EMBL" id="CCAG010007822">
    <property type="status" value="NOT_ANNOTATED_CDS"/>
    <property type="molecule type" value="Genomic_DNA"/>
</dbReference>
<proteinExistence type="predicted"/>
<organism evidence="1 2">
    <name type="scientific">Glossina morsitans morsitans</name>
    <name type="common">Savannah tsetse fly</name>
    <dbReference type="NCBI Taxonomy" id="37546"/>
    <lineage>
        <taxon>Eukaryota</taxon>
        <taxon>Metazoa</taxon>
        <taxon>Ecdysozoa</taxon>
        <taxon>Arthropoda</taxon>
        <taxon>Hexapoda</taxon>
        <taxon>Insecta</taxon>
        <taxon>Pterygota</taxon>
        <taxon>Neoptera</taxon>
        <taxon>Endopterygota</taxon>
        <taxon>Diptera</taxon>
        <taxon>Brachycera</taxon>
        <taxon>Muscomorpha</taxon>
        <taxon>Hippoboscoidea</taxon>
        <taxon>Glossinidae</taxon>
        <taxon>Glossina</taxon>
    </lineage>
</organism>
<sequence>MRLAVYEKTALAQKSMMSNTQISRITILSIIKLILETIVFKINKSCYSFDENKIKNCCSFDENGKNCCSFDENEQKL</sequence>
<protein>
    <submittedName>
        <fullName evidence="1">Uncharacterized protein</fullName>
    </submittedName>
</protein>
<evidence type="ECO:0000313" key="2">
    <source>
        <dbReference type="Proteomes" id="UP000092444"/>
    </source>
</evidence>
<accession>A0ABK9NAT9</accession>
<dbReference type="Proteomes" id="UP000092444">
    <property type="component" value="Unassembled WGS sequence"/>
</dbReference>